<gene>
    <name evidence="2" type="ORF">B0A71_21935</name>
    <name evidence="1" type="ORF">BHE19_20655</name>
</gene>
<organism evidence="1 3">
    <name type="scientific">Flavobacterium tructae</name>
    <dbReference type="NCBI Taxonomy" id="1114873"/>
    <lineage>
        <taxon>Bacteria</taxon>
        <taxon>Pseudomonadati</taxon>
        <taxon>Bacteroidota</taxon>
        <taxon>Flavobacteriia</taxon>
        <taxon>Flavobacteriales</taxon>
        <taxon>Flavobacteriaceae</taxon>
        <taxon>Flavobacterium</taxon>
    </lineage>
</organism>
<dbReference type="Proteomes" id="UP000180252">
    <property type="component" value="Unassembled WGS sequence"/>
</dbReference>
<dbReference type="OrthoDB" id="9429696at2"/>
<proteinExistence type="predicted"/>
<reference evidence="1" key="1">
    <citation type="submission" date="2016-09" db="EMBL/GenBank/DDBJ databases">
        <authorList>
            <person name="Capua I."/>
            <person name="De Benedictis P."/>
            <person name="Joannis T."/>
            <person name="Lombin L.H."/>
            <person name="Cattoli G."/>
        </authorList>
    </citation>
    <scope>NUCLEOTIDE SEQUENCE [LARGE SCALE GENOMIC DNA]</scope>
    <source>
        <strain evidence="1">MSU</strain>
    </source>
</reference>
<sequence>MKVYSAAPEGNQMADLEPARYFNLAIKQILEVEEWLRTADEASQALLVHIDVFVYLSKKYPEMANRRVAKLNRNQIKETFYAWFERCGKKIPASFRDGVKESADLLFSELDKI</sequence>
<dbReference type="EMBL" id="MIKE01000002">
    <property type="protein sequence ID" value="OHT47290.1"/>
    <property type="molecule type" value="Genomic_DNA"/>
</dbReference>
<evidence type="ECO:0000313" key="1">
    <source>
        <dbReference type="EMBL" id="OHT47290.1"/>
    </source>
</evidence>
<accession>A0A1S1JBV6</accession>
<dbReference type="AlphaFoldDB" id="A0A1S1JBV6"/>
<name>A0A1S1JBV6_9FLAO</name>
<dbReference type="STRING" id="1278819.BHE19_20655"/>
<dbReference type="Proteomes" id="UP000198319">
    <property type="component" value="Unassembled WGS sequence"/>
</dbReference>
<dbReference type="EMBL" id="MUHG01000039">
    <property type="protein sequence ID" value="OXB14303.1"/>
    <property type="molecule type" value="Genomic_DNA"/>
</dbReference>
<evidence type="ECO:0000313" key="4">
    <source>
        <dbReference type="Proteomes" id="UP000198319"/>
    </source>
</evidence>
<reference evidence="2 4" key="3">
    <citation type="submission" date="2016-11" db="EMBL/GenBank/DDBJ databases">
        <title>Whole genomes of Flavobacteriaceae.</title>
        <authorList>
            <person name="Stine C."/>
            <person name="Li C."/>
            <person name="Tadesse D."/>
        </authorList>
    </citation>
    <scope>NUCLEOTIDE SEQUENCE [LARGE SCALE GENOMIC DNA]</scope>
    <source>
        <strain evidence="2 4">ATCC BAA-2541</strain>
    </source>
</reference>
<comment type="caution">
    <text evidence="1">The sequence shown here is derived from an EMBL/GenBank/DDBJ whole genome shotgun (WGS) entry which is preliminary data.</text>
</comment>
<dbReference type="RefSeq" id="WP_070905575.1">
    <property type="nucleotide sequence ID" value="NZ_CP166110.1"/>
</dbReference>
<reference evidence="3" key="2">
    <citation type="submission" date="2016-09" db="EMBL/GenBank/DDBJ databases">
        <authorList>
            <person name="Chen S."/>
            <person name="Walker E."/>
        </authorList>
    </citation>
    <scope>NUCLEOTIDE SEQUENCE [LARGE SCALE GENOMIC DNA]</scope>
    <source>
        <strain evidence="3">MSU</strain>
    </source>
</reference>
<protein>
    <submittedName>
        <fullName evidence="1">Uncharacterized protein</fullName>
    </submittedName>
</protein>
<keyword evidence="4" id="KW-1185">Reference proteome</keyword>
<evidence type="ECO:0000313" key="3">
    <source>
        <dbReference type="Proteomes" id="UP000180252"/>
    </source>
</evidence>
<evidence type="ECO:0000313" key="2">
    <source>
        <dbReference type="EMBL" id="OXB14303.1"/>
    </source>
</evidence>